<organism evidence="1 3">
    <name type="scientific">Allacma fusca</name>
    <dbReference type="NCBI Taxonomy" id="39272"/>
    <lineage>
        <taxon>Eukaryota</taxon>
        <taxon>Metazoa</taxon>
        <taxon>Ecdysozoa</taxon>
        <taxon>Arthropoda</taxon>
        <taxon>Hexapoda</taxon>
        <taxon>Collembola</taxon>
        <taxon>Symphypleona</taxon>
        <taxon>Sminthuridae</taxon>
        <taxon>Allacma</taxon>
    </lineage>
</organism>
<dbReference type="OrthoDB" id="687730at2759"/>
<dbReference type="EMBL" id="CAJVCH010067861">
    <property type="protein sequence ID" value="CAG7720164.1"/>
    <property type="molecule type" value="Genomic_DNA"/>
</dbReference>
<reference evidence="1" key="1">
    <citation type="submission" date="2021-06" db="EMBL/GenBank/DDBJ databases">
        <authorList>
            <person name="Hodson N. C."/>
            <person name="Mongue J. A."/>
            <person name="Jaron S. K."/>
        </authorList>
    </citation>
    <scope>NUCLEOTIDE SEQUENCE</scope>
</reference>
<accession>A0A8J2JRL4</accession>
<protein>
    <submittedName>
        <fullName evidence="1">Uncharacterized protein</fullName>
    </submittedName>
</protein>
<sequence length="47" mass="5527">ARLMLREWIKFRYGVFDENGFAHDEKYPADYVGPNGQLVQTACHLNR</sequence>
<evidence type="ECO:0000313" key="3">
    <source>
        <dbReference type="Proteomes" id="UP000708208"/>
    </source>
</evidence>
<evidence type="ECO:0000313" key="2">
    <source>
        <dbReference type="EMBL" id="CAG7786177.1"/>
    </source>
</evidence>
<name>A0A8J2JRL4_9HEXA</name>
<dbReference type="EMBL" id="CAJVCH010312109">
    <property type="protein sequence ID" value="CAG7786177.1"/>
    <property type="molecule type" value="Genomic_DNA"/>
</dbReference>
<proteinExistence type="predicted"/>
<comment type="caution">
    <text evidence="1">The sequence shown here is derived from an EMBL/GenBank/DDBJ whole genome shotgun (WGS) entry which is preliminary data.</text>
</comment>
<keyword evidence="3" id="KW-1185">Reference proteome</keyword>
<dbReference type="Proteomes" id="UP000708208">
    <property type="component" value="Unassembled WGS sequence"/>
</dbReference>
<gene>
    <name evidence="2" type="ORF">AFUS01_LOCUS24759</name>
    <name evidence="1" type="ORF">AFUS01_LOCUS9450</name>
</gene>
<dbReference type="AlphaFoldDB" id="A0A8J2JRL4"/>
<evidence type="ECO:0000313" key="1">
    <source>
        <dbReference type="EMBL" id="CAG7720164.1"/>
    </source>
</evidence>
<feature type="non-terminal residue" evidence="1">
    <location>
        <position position="1"/>
    </location>
</feature>